<dbReference type="EMBL" id="CP126980">
    <property type="protein sequence ID" value="WIM99480.1"/>
    <property type="molecule type" value="Genomic_DNA"/>
</dbReference>
<dbReference type="Proteomes" id="UP001240150">
    <property type="component" value="Chromosome"/>
</dbReference>
<dbReference type="Pfam" id="PF20242">
    <property type="entry name" value="Emfourin"/>
    <property type="match status" value="1"/>
</dbReference>
<organism evidence="1 2">
    <name type="scientific">Actinoplanes oblitus</name>
    <dbReference type="NCBI Taxonomy" id="3040509"/>
    <lineage>
        <taxon>Bacteria</taxon>
        <taxon>Bacillati</taxon>
        <taxon>Actinomycetota</taxon>
        <taxon>Actinomycetes</taxon>
        <taxon>Micromonosporales</taxon>
        <taxon>Micromonosporaceae</taxon>
        <taxon>Actinoplanes</taxon>
    </lineage>
</organism>
<gene>
    <name evidence="1" type="ORF">ACTOB_003135</name>
</gene>
<accession>A0ABY8WUD8</accession>
<proteinExistence type="predicted"/>
<name>A0ABY8WUD8_9ACTN</name>
<protein>
    <submittedName>
        <fullName evidence="1">Uncharacterized protein</fullName>
    </submittedName>
</protein>
<dbReference type="InterPro" id="IPR049457">
    <property type="entry name" value="Emfourin"/>
</dbReference>
<sequence>MRVTLTTHGGLAAAITSRLPAKVVDTTDLKPEDAAELRELIAAAASAAAPATSPAARDAMSYTVLAESAAGGTTLTASDAAMSAEFAALLDWLEDH</sequence>
<reference evidence="1 2" key="1">
    <citation type="submission" date="2023-06" db="EMBL/GenBank/DDBJ databases">
        <authorList>
            <person name="Yushchuk O."/>
            <person name="Binda E."/>
            <person name="Ruckert-Reed C."/>
            <person name="Fedorenko V."/>
            <person name="Kalinowski J."/>
            <person name="Marinelli F."/>
        </authorList>
    </citation>
    <scope>NUCLEOTIDE SEQUENCE [LARGE SCALE GENOMIC DNA]</scope>
    <source>
        <strain evidence="1 2">NRRL 3884</strain>
    </source>
</reference>
<dbReference type="RefSeq" id="WP_284920918.1">
    <property type="nucleotide sequence ID" value="NZ_CP126980.1"/>
</dbReference>
<keyword evidence="2" id="KW-1185">Reference proteome</keyword>
<evidence type="ECO:0000313" key="1">
    <source>
        <dbReference type="EMBL" id="WIM99480.1"/>
    </source>
</evidence>
<evidence type="ECO:0000313" key="2">
    <source>
        <dbReference type="Proteomes" id="UP001240150"/>
    </source>
</evidence>